<accession>A0A644ZQ33</accession>
<dbReference type="PANTHER" id="PTHR31118">
    <property type="entry name" value="CYCLASE-LIKE PROTEIN 2"/>
    <property type="match status" value="1"/>
</dbReference>
<keyword evidence="1" id="KW-0378">Hydrolase</keyword>
<gene>
    <name evidence="1" type="primary">kynB_9</name>
    <name evidence="1" type="ORF">SDC9_89538</name>
</gene>
<name>A0A644ZQ33_9ZZZZ</name>
<dbReference type="AlphaFoldDB" id="A0A644ZQ33"/>
<dbReference type="EC" id="3.5.1.9" evidence="1"/>
<dbReference type="GO" id="GO:0004061">
    <property type="term" value="F:arylformamidase activity"/>
    <property type="evidence" value="ECO:0007669"/>
    <property type="project" value="UniProtKB-EC"/>
</dbReference>
<dbReference type="EMBL" id="VSSQ01009887">
    <property type="protein sequence ID" value="MPM42866.1"/>
    <property type="molecule type" value="Genomic_DNA"/>
</dbReference>
<reference evidence="1" key="1">
    <citation type="submission" date="2019-08" db="EMBL/GenBank/DDBJ databases">
        <authorList>
            <person name="Kucharzyk K."/>
            <person name="Murdoch R.W."/>
            <person name="Higgins S."/>
            <person name="Loffler F."/>
        </authorList>
    </citation>
    <scope>NUCLEOTIDE SEQUENCE</scope>
</reference>
<dbReference type="InterPro" id="IPR007325">
    <property type="entry name" value="KFase/CYL"/>
</dbReference>
<dbReference type="InterPro" id="IPR037175">
    <property type="entry name" value="KFase_sf"/>
</dbReference>
<sequence>MEAVVSATKGMEYTLAYGQVEKRNLLLIDLAGVPDIDPKLADKEGLTLVRFTSERVSLPRREEAKAVALALIEADLAKVNVYLSYRKDVPLIQERAEQAALDLLYRLHHQLKENKVSDELRLIVYESARKAFSHQLYEQKKGEAALQRFDLTRVLVDGQEGYAGDPPVRLTAFNTREKEGWNLTQLSFGSHTSTHMDSPHHMLEGNKSLDTYPPERFFATAYVLDCTNLDVLEMDMLPPQELEYDAIIFYTAYGKRAFTLKEDAVAHLLEQGVLLFGFDTPNPDRDGDMGFPLHHQILAADGLIIENLTNLEPILGKRVELVCLPLLFKDADGSPVRVIATLRS</sequence>
<dbReference type="SUPFAM" id="SSF102198">
    <property type="entry name" value="Putative cyclase"/>
    <property type="match status" value="1"/>
</dbReference>
<dbReference type="PANTHER" id="PTHR31118:SF12">
    <property type="entry name" value="CYCLASE-LIKE PROTEIN 2"/>
    <property type="match status" value="1"/>
</dbReference>
<proteinExistence type="predicted"/>
<comment type="caution">
    <text evidence="1">The sequence shown here is derived from an EMBL/GenBank/DDBJ whole genome shotgun (WGS) entry which is preliminary data.</text>
</comment>
<organism evidence="1">
    <name type="scientific">bioreactor metagenome</name>
    <dbReference type="NCBI Taxonomy" id="1076179"/>
    <lineage>
        <taxon>unclassified sequences</taxon>
        <taxon>metagenomes</taxon>
        <taxon>ecological metagenomes</taxon>
    </lineage>
</organism>
<dbReference type="Gene3D" id="3.50.30.50">
    <property type="entry name" value="Putative cyclase"/>
    <property type="match status" value="1"/>
</dbReference>
<dbReference type="Pfam" id="PF04199">
    <property type="entry name" value="Cyclase"/>
    <property type="match status" value="1"/>
</dbReference>
<dbReference type="GO" id="GO:0019441">
    <property type="term" value="P:L-tryptophan catabolic process to kynurenine"/>
    <property type="evidence" value="ECO:0007669"/>
    <property type="project" value="InterPro"/>
</dbReference>
<evidence type="ECO:0000313" key="1">
    <source>
        <dbReference type="EMBL" id="MPM42866.1"/>
    </source>
</evidence>
<protein>
    <submittedName>
        <fullName evidence="1">Kynurenine formamidase</fullName>
        <ecNumber evidence="1">3.5.1.9</ecNumber>
    </submittedName>
</protein>